<dbReference type="Proteomes" id="UP000236753">
    <property type="component" value="Unassembled WGS sequence"/>
</dbReference>
<feature type="signal peptide" evidence="1">
    <location>
        <begin position="1"/>
        <end position="29"/>
    </location>
</feature>
<dbReference type="SUPFAM" id="SSF159501">
    <property type="entry name" value="EreA/ChaN-like"/>
    <property type="match status" value="1"/>
</dbReference>
<keyword evidence="1" id="KW-0732">Signal</keyword>
<dbReference type="Gene3D" id="3.40.50.11550">
    <property type="match status" value="1"/>
</dbReference>
<dbReference type="Pfam" id="PF13180">
    <property type="entry name" value="PDZ_2"/>
    <property type="match status" value="1"/>
</dbReference>
<gene>
    <name evidence="3" type="ORF">SAMN05216334_10360</name>
</gene>
<dbReference type="InterPro" id="IPR007314">
    <property type="entry name" value="Cofac_haem-bd_dom"/>
</dbReference>
<dbReference type="Gene3D" id="2.30.42.10">
    <property type="match status" value="1"/>
</dbReference>
<dbReference type="CDD" id="cd14727">
    <property type="entry name" value="ChanN-like"/>
    <property type="match status" value="1"/>
</dbReference>
<feature type="chain" id="PRO_5009284265" evidence="1">
    <location>
        <begin position="30"/>
        <end position="409"/>
    </location>
</feature>
<dbReference type="OrthoDB" id="9795827at2"/>
<dbReference type="InterPro" id="IPR001478">
    <property type="entry name" value="PDZ"/>
</dbReference>
<dbReference type="AlphaFoldDB" id="A0A1H5SS67"/>
<protein>
    <submittedName>
        <fullName evidence="3">Uncharacterized iron-regulated protein</fullName>
    </submittedName>
</protein>
<organism evidence="3 4">
    <name type="scientific">Nitrosomonas ureae</name>
    <dbReference type="NCBI Taxonomy" id="44577"/>
    <lineage>
        <taxon>Bacteria</taxon>
        <taxon>Pseudomonadati</taxon>
        <taxon>Pseudomonadota</taxon>
        <taxon>Betaproteobacteria</taxon>
        <taxon>Nitrosomonadales</taxon>
        <taxon>Nitrosomonadaceae</taxon>
        <taxon>Nitrosomonas</taxon>
    </lineage>
</organism>
<dbReference type="InterPro" id="IPR036034">
    <property type="entry name" value="PDZ_sf"/>
</dbReference>
<name>A0A1H5SS67_9PROT</name>
<dbReference type="Pfam" id="PF04187">
    <property type="entry name" value="Cofac_haem_bdg"/>
    <property type="match status" value="1"/>
</dbReference>
<dbReference type="RefSeq" id="WP_103965671.1">
    <property type="nucleotide sequence ID" value="NZ_FNUX01000003.1"/>
</dbReference>
<dbReference type="SUPFAM" id="SSF50156">
    <property type="entry name" value="PDZ domain-like"/>
    <property type="match status" value="1"/>
</dbReference>
<evidence type="ECO:0000313" key="3">
    <source>
        <dbReference type="EMBL" id="SEF53436.1"/>
    </source>
</evidence>
<sequence>MTNFNVSRCSRVIGMIVMLLGLCVNNATAAIIPAKKPASKDCVPLGDWVVPGLGKASQQEIIARAAKASVVLLGETHVNADHHRWQLQTLVALHGVRPNMVIGFEMFPRRVQAVLDKWSAGELSEKEFLRAAEWDRVWNTDANLYLPLFHFARMNRIPMVALNIETKLRHQVTEKGFYGVPMEEREGLTRPAEPSQAYIDYLLPIYKQHDRKDRKAGEITQDDPDFRRFIGGQQLWDRAMAQILQQAVTKSTSSEKPLVVGVMGSGHVLHGFGVAHQLHDLGIQNVVALLPWDSSKSCQQLVRGVADAVFGVMPHVSESFRPQFQRLGIRYEMGRGGAVVLQVEKNSIAEVAELMASDVILEMAGVPIKITEDVINVVKRQAPGTWLPIKIKRDDIEMLIIAKFPALSF</sequence>
<evidence type="ECO:0000313" key="4">
    <source>
        <dbReference type="Proteomes" id="UP000236753"/>
    </source>
</evidence>
<reference evidence="3 4" key="1">
    <citation type="submission" date="2016-10" db="EMBL/GenBank/DDBJ databases">
        <authorList>
            <person name="de Groot N.N."/>
        </authorList>
    </citation>
    <scope>NUCLEOTIDE SEQUENCE [LARGE SCALE GENOMIC DNA]</scope>
    <source>
        <strain evidence="3 4">Nm13</strain>
    </source>
</reference>
<accession>A0A1H5SS67</accession>
<feature type="domain" description="PDZ" evidence="2">
    <location>
        <begin position="325"/>
        <end position="395"/>
    </location>
</feature>
<evidence type="ECO:0000256" key="1">
    <source>
        <dbReference type="SAM" id="SignalP"/>
    </source>
</evidence>
<dbReference type="EMBL" id="FNUX01000003">
    <property type="protein sequence ID" value="SEF53436.1"/>
    <property type="molecule type" value="Genomic_DNA"/>
</dbReference>
<dbReference type="SMART" id="SM00228">
    <property type="entry name" value="PDZ"/>
    <property type="match status" value="1"/>
</dbReference>
<evidence type="ECO:0000259" key="2">
    <source>
        <dbReference type="SMART" id="SM00228"/>
    </source>
</evidence>
<proteinExistence type="predicted"/>